<dbReference type="EMBL" id="BAAAYL010000001">
    <property type="protein sequence ID" value="GAA3368315.1"/>
    <property type="molecule type" value="Genomic_DNA"/>
</dbReference>
<organism evidence="1 2">
    <name type="scientific">Streptomyces sannanensis</name>
    <dbReference type="NCBI Taxonomy" id="285536"/>
    <lineage>
        <taxon>Bacteria</taxon>
        <taxon>Bacillati</taxon>
        <taxon>Actinomycetota</taxon>
        <taxon>Actinomycetes</taxon>
        <taxon>Kitasatosporales</taxon>
        <taxon>Streptomycetaceae</taxon>
        <taxon>Streptomyces</taxon>
    </lineage>
</organism>
<proteinExistence type="predicted"/>
<gene>
    <name evidence="1" type="ORF">GCM10020367_06190</name>
</gene>
<reference evidence="2" key="1">
    <citation type="journal article" date="2019" name="Int. J. Syst. Evol. Microbiol.">
        <title>The Global Catalogue of Microorganisms (GCM) 10K type strain sequencing project: providing services to taxonomists for standard genome sequencing and annotation.</title>
        <authorList>
            <consortium name="The Broad Institute Genomics Platform"/>
            <consortium name="The Broad Institute Genome Sequencing Center for Infectious Disease"/>
            <person name="Wu L."/>
            <person name="Ma J."/>
        </authorList>
    </citation>
    <scope>NUCLEOTIDE SEQUENCE [LARGE SCALE GENOMIC DNA]</scope>
    <source>
        <strain evidence="2">JCM 9651</strain>
    </source>
</reference>
<evidence type="ECO:0000313" key="1">
    <source>
        <dbReference type="EMBL" id="GAA3368315.1"/>
    </source>
</evidence>
<dbReference type="Proteomes" id="UP001499990">
    <property type="component" value="Unassembled WGS sequence"/>
</dbReference>
<name>A0ABP6S5I4_9ACTN</name>
<keyword evidence="2" id="KW-1185">Reference proteome</keyword>
<accession>A0ABP6S5I4</accession>
<evidence type="ECO:0000313" key="2">
    <source>
        <dbReference type="Proteomes" id="UP001499990"/>
    </source>
</evidence>
<comment type="caution">
    <text evidence="1">The sequence shown here is derived from an EMBL/GenBank/DDBJ whole genome shotgun (WGS) entry which is preliminary data.</text>
</comment>
<protein>
    <submittedName>
        <fullName evidence="1">Uncharacterized protein</fullName>
    </submittedName>
</protein>
<sequence>MDMLLAILLLITREEMPQSVCLGTPPLAASLPQAAGTARRYRGSRAPFRTSIPQ</sequence>